<evidence type="ECO:0000256" key="5">
    <source>
        <dbReference type="SAM" id="Phobius"/>
    </source>
</evidence>
<evidence type="ECO:0000313" key="6">
    <source>
        <dbReference type="Proteomes" id="UP000887575"/>
    </source>
</evidence>
<accession>A0AAF3ERG7</accession>
<protein>
    <submittedName>
        <fullName evidence="7">Lysosomal-associated transmembrane protein</fullName>
    </submittedName>
</protein>
<organism evidence="6 7">
    <name type="scientific">Mesorhabditis belari</name>
    <dbReference type="NCBI Taxonomy" id="2138241"/>
    <lineage>
        <taxon>Eukaryota</taxon>
        <taxon>Metazoa</taxon>
        <taxon>Ecdysozoa</taxon>
        <taxon>Nematoda</taxon>
        <taxon>Chromadorea</taxon>
        <taxon>Rhabditida</taxon>
        <taxon>Rhabditina</taxon>
        <taxon>Rhabditomorpha</taxon>
        <taxon>Rhabditoidea</taxon>
        <taxon>Rhabditidae</taxon>
        <taxon>Mesorhabditinae</taxon>
        <taxon>Mesorhabditis</taxon>
    </lineage>
</organism>
<reference evidence="7" key="1">
    <citation type="submission" date="2024-02" db="UniProtKB">
        <authorList>
            <consortium name="WormBaseParasite"/>
        </authorList>
    </citation>
    <scope>IDENTIFICATION</scope>
</reference>
<evidence type="ECO:0000256" key="1">
    <source>
        <dbReference type="ARBA" id="ARBA00004127"/>
    </source>
</evidence>
<dbReference type="GO" id="GO:0005765">
    <property type="term" value="C:lysosomal membrane"/>
    <property type="evidence" value="ECO:0007669"/>
    <property type="project" value="TreeGrafter"/>
</dbReference>
<feature type="transmembrane region" description="Helical" evidence="5">
    <location>
        <begin position="150"/>
        <end position="172"/>
    </location>
</feature>
<keyword evidence="2 5" id="KW-0812">Transmembrane</keyword>
<sequence length="257" mass="29339">MKENAPEAPQNFRSRILAMMNGRGVRSYLVRRDRNGEDGGSQSIDGVPSTVQFDESSDEYRCLCNCFHIKTGTYIIAVVHMLMILFFFVHTLLVYFEHDSRYYQAAKIKEKYVFGSFLAETIGLGIAFLAVLLLLLAVSKNIAPLLIPHIVVQVLAIICFLLVLISGIIAVCTDTALFYRLMNAAPFREHPNQSTVRLDTTTTVRMYSMMVIYAVSLILEVWFIVIIYNCYRYLQERSAYMRYCLAFSTPMKTLSAR</sequence>
<comment type="subcellular location">
    <subcellularLocation>
        <location evidence="1">Endomembrane system</location>
        <topology evidence="1">Multi-pass membrane protein</topology>
    </subcellularLocation>
</comment>
<name>A0AAF3ERG7_9BILA</name>
<dbReference type="PANTHER" id="PTHR12479:SF11">
    <property type="entry name" value="PROTEIN CBG14497"/>
    <property type="match status" value="1"/>
</dbReference>
<proteinExistence type="predicted"/>
<feature type="transmembrane region" description="Helical" evidence="5">
    <location>
        <begin position="74"/>
        <end position="96"/>
    </location>
</feature>
<evidence type="ECO:0000256" key="3">
    <source>
        <dbReference type="ARBA" id="ARBA00022989"/>
    </source>
</evidence>
<dbReference type="PANTHER" id="PTHR12479">
    <property type="entry name" value="LYSOSOMAL-ASSOCIATED TRANSMEMBRANE PROTEIN"/>
    <property type="match status" value="1"/>
</dbReference>
<keyword evidence="6" id="KW-1185">Reference proteome</keyword>
<dbReference type="AlphaFoldDB" id="A0AAF3ERG7"/>
<evidence type="ECO:0000256" key="4">
    <source>
        <dbReference type="ARBA" id="ARBA00023136"/>
    </source>
</evidence>
<keyword evidence="3 5" id="KW-1133">Transmembrane helix</keyword>
<keyword evidence="4 5" id="KW-0472">Membrane</keyword>
<feature type="transmembrane region" description="Helical" evidence="5">
    <location>
        <begin position="117"/>
        <end position="138"/>
    </location>
</feature>
<dbReference type="WBParaSite" id="MBELARI_LOCUS16687">
    <property type="protein sequence ID" value="MBELARI_LOCUS16687"/>
    <property type="gene ID" value="MBELARI_LOCUS16687"/>
</dbReference>
<dbReference type="Pfam" id="PF25093">
    <property type="entry name" value="DUF7807"/>
    <property type="match status" value="1"/>
</dbReference>
<evidence type="ECO:0000313" key="7">
    <source>
        <dbReference type="WBParaSite" id="MBELARI_LOCUS16687"/>
    </source>
</evidence>
<dbReference type="Proteomes" id="UP000887575">
    <property type="component" value="Unassembled WGS sequence"/>
</dbReference>
<dbReference type="InterPro" id="IPR056709">
    <property type="entry name" value="DUF7807"/>
</dbReference>
<evidence type="ECO:0000256" key="2">
    <source>
        <dbReference type="ARBA" id="ARBA00022692"/>
    </source>
</evidence>
<dbReference type="GO" id="GO:0012505">
    <property type="term" value="C:endomembrane system"/>
    <property type="evidence" value="ECO:0007669"/>
    <property type="project" value="UniProtKB-SubCell"/>
</dbReference>
<feature type="transmembrane region" description="Helical" evidence="5">
    <location>
        <begin position="207"/>
        <end position="228"/>
    </location>
</feature>
<dbReference type="InterPro" id="IPR051115">
    <property type="entry name" value="LAPTM_transporter"/>
</dbReference>